<dbReference type="PANTHER" id="PTHR21266">
    <property type="entry name" value="IRON-SULFUR DOMAIN CONTAINING PROTEIN"/>
    <property type="match status" value="1"/>
</dbReference>
<accession>A0A3Q8I2I8</accession>
<dbReference type="Proteomes" id="UP000295781">
    <property type="component" value="Chromosome"/>
</dbReference>
<sequence>MTIVSTNLKKRGRLHEHEEEQAYHLGWYPLALCSELKSGEVLGRDFLGGRVVLYRDAAGKPVVQSAFCPHLGADLSVGDVVDGQIRCAFHHWCFDTSGKCVQIPTEGKIPPGARIFTYPSAEAWGLVWAFTGEKPLFDLPRVPRAEESGLVYRTQSNGIVPYEPWLPVTNGLDFQHLRALHNIPIVEPDMIQVREYGIEYTITEPNKQRHGLITGANTFSLYRNDAGRESFTLFSGTPLRPGETLVFSVVAVRKEDPQSEEERLAAERQLDAIGALTARLLEEDDRVLTTIRFRQGVLVAADRHLAKYLKYVRDFPRASFIEAR</sequence>
<proteinExistence type="predicted"/>
<dbReference type="RefSeq" id="WP_165373125.1">
    <property type="nucleotide sequence ID" value="NZ_CP012670.1"/>
</dbReference>
<protein>
    <submittedName>
        <fullName evidence="7">(2Fe-2S)-binding protein</fullName>
    </submittedName>
    <submittedName>
        <fullName evidence="8">2Fe/2S-binding protein</fullName>
    </submittedName>
</protein>
<evidence type="ECO:0000256" key="5">
    <source>
        <dbReference type="ARBA" id="ARBA00023014"/>
    </source>
</evidence>
<dbReference type="AlphaFoldDB" id="A0A3Q8I2I8"/>
<evidence type="ECO:0000256" key="2">
    <source>
        <dbReference type="ARBA" id="ARBA00022723"/>
    </source>
</evidence>
<dbReference type="Pfam" id="PF00355">
    <property type="entry name" value="Rieske"/>
    <property type="match status" value="1"/>
</dbReference>
<keyword evidence="4" id="KW-0408">Iron</keyword>
<dbReference type="GO" id="GO:0051537">
    <property type="term" value="F:2 iron, 2 sulfur cluster binding"/>
    <property type="evidence" value="ECO:0007669"/>
    <property type="project" value="UniProtKB-KW"/>
</dbReference>
<name>A0A3Q8I2I8_SORCE</name>
<dbReference type="PROSITE" id="PS51296">
    <property type="entry name" value="RIESKE"/>
    <property type="match status" value="1"/>
</dbReference>
<reference evidence="7 9" key="1">
    <citation type="submission" date="2015-09" db="EMBL/GenBank/DDBJ databases">
        <title>Sorangium comparison.</title>
        <authorList>
            <person name="Zaburannyi N."/>
            <person name="Bunk B."/>
            <person name="Overmann J."/>
            <person name="Mueller R."/>
        </authorList>
    </citation>
    <scope>NUCLEOTIDE SEQUENCE [LARGE SCALE GENOMIC DNA]</scope>
    <source>
        <strain evidence="7 9">So ceGT47</strain>
    </source>
</reference>
<dbReference type="InterPro" id="IPR036922">
    <property type="entry name" value="Rieske_2Fe-2S_sf"/>
</dbReference>
<evidence type="ECO:0000259" key="6">
    <source>
        <dbReference type="PROSITE" id="PS51296"/>
    </source>
</evidence>
<keyword evidence="3" id="KW-0560">Oxidoreductase</keyword>
<dbReference type="GO" id="GO:0016491">
    <property type="term" value="F:oxidoreductase activity"/>
    <property type="evidence" value="ECO:0007669"/>
    <property type="project" value="UniProtKB-KW"/>
</dbReference>
<keyword evidence="5" id="KW-0411">Iron-sulfur</keyword>
<dbReference type="EMBL" id="CP012670">
    <property type="protein sequence ID" value="AUX21450.1"/>
    <property type="molecule type" value="Genomic_DNA"/>
</dbReference>
<gene>
    <name evidence="7" type="ORF">SOCEGT47_019340</name>
</gene>
<dbReference type="SUPFAM" id="SSF55961">
    <property type="entry name" value="Bet v1-like"/>
    <property type="match status" value="1"/>
</dbReference>
<feature type="domain" description="Rieske" evidence="6">
    <location>
        <begin position="27"/>
        <end position="129"/>
    </location>
</feature>
<dbReference type="InterPro" id="IPR050584">
    <property type="entry name" value="Cholesterol_7-desaturase"/>
</dbReference>
<dbReference type="InterPro" id="IPR017941">
    <property type="entry name" value="Rieske_2Fe-2S"/>
</dbReference>
<evidence type="ECO:0000256" key="1">
    <source>
        <dbReference type="ARBA" id="ARBA00022714"/>
    </source>
</evidence>
<keyword evidence="2" id="KW-0479">Metal-binding</keyword>
<dbReference type="Gene3D" id="2.102.10.10">
    <property type="entry name" value="Rieske [2Fe-2S] iron-sulphur domain"/>
    <property type="match status" value="1"/>
</dbReference>
<dbReference type="EMBL" id="MH908892">
    <property type="protein sequence ID" value="AYM53063.1"/>
    <property type="molecule type" value="Genomic_DNA"/>
</dbReference>
<organism evidence="8">
    <name type="scientific">Sorangium cellulosum</name>
    <name type="common">Polyangium cellulosum</name>
    <dbReference type="NCBI Taxonomy" id="56"/>
    <lineage>
        <taxon>Bacteria</taxon>
        <taxon>Pseudomonadati</taxon>
        <taxon>Myxococcota</taxon>
        <taxon>Polyangia</taxon>
        <taxon>Polyangiales</taxon>
        <taxon>Polyangiaceae</taxon>
        <taxon>Sorangium</taxon>
    </lineage>
</organism>
<evidence type="ECO:0000313" key="8">
    <source>
        <dbReference type="EMBL" id="AYM53063.1"/>
    </source>
</evidence>
<dbReference type="PANTHER" id="PTHR21266:SF60">
    <property type="entry name" value="3-KETOSTEROID-9-ALPHA-MONOOXYGENASE, OXYGENASE COMPONENT"/>
    <property type="match status" value="1"/>
</dbReference>
<dbReference type="GO" id="GO:0046872">
    <property type="term" value="F:metal ion binding"/>
    <property type="evidence" value="ECO:0007669"/>
    <property type="project" value="UniProtKB-KW"/>
</dbReference>
<evidence type="ECO:0000256" key="3">
    <source>
        <dbReference type="ARBA" id="ARBA00023002"/>
    </source>
</evidence>
<keyword evidence="1" id="KW-0001">2Fe-2S</keyword>
<reference evidence="8" key="2">
    <citation type="journal article" date="2018" name="J. Ind. Microbiol. Biotechnol.">
        <title>Genome mining reveals uncommon alkylpyrones as type III PKS products from myxobacteria.</title>
        <authorList>
            <person name="Hug J.J."/>
            <person name="Panter F."/>
            <person name="Krug D."/>
            <person name="Muller R."/>
        </authorList>
    </citation>
    <scope>NUCLEOTIDE SEQUENCE</scope>
    <source>
        <strain evidence="8">So ceGT47</strain>
    </source>
</reference>
<dbReference type="SUPFAM" id="SSF50022">
    <property type="entry name" value="ISP domain"/>
    <property type="match status" value="1"/>
</dbReference>
<evidence type="ECO:0000313" key="7">
    <source>
        <dbReference type="EMBL" id="AUX21450.1"/>
    </source>
</evidence>
<evidence type="ECO:0000313" key="9">
    <source>
        <dbReference type="Proteomes" id="UP000295781"/>
    </source>
</evidence>
<evidence type="ECO:0000256" key="4">
    <source>
        <dbReference type="ARBA" id="ARBA00023004"/>
    </source>
</evidence>